<feature type="coiled-coil region" evidence="5">
    <location>
        <begin position="484"/>
        <end position="587"/>
    </location>
</feature>
<dbReference type="PROSITE" id="PS50089">
    <property type="entry name" value="ZF_RING_2"/>
    <property type="match status" value="1"/>
</dbReference>
<dbReference type="SMART" id="SM00290">
    <property type="entry name" value="ZnF_UBP"/>
    <property type="match status" value="1"/>
</dbReference>
<accession>A0A875S086</accession>
<feature type="domain" description="RING-type" evidence="6">
    <location>
        <begin position="319"/>
        <end position="359"/>
    </location>
</feature>
<dbReference type="RefSeq" id="XP_038778391.1">
    <property type="nucleotide sequence ID" value="XM_038922463.1"/>
</dbReference>
<dbReference type="InterPro" id="IPR013083">
    <property type="entry name" value="Znf_RING/FYVE/PHD"/>
</dbReference>
<dbReference type="GO" id="GO:0008270">
    <property type="term" value="F:zinc ion binding"/>
    <property type="evidence" value="ECO:0007669"/>
    <property type="project" value="UniProtKB-KW"/>
</dbReference>
<reference evidence="8" key="1">
    <citation type="submission" date="2020-10" db="EMBL/GenBank/DDBJ databases">
        <authorList>
            <person name="Roach M.J.R."/>
        </authorList>
    </citation>
    <scope>NUCLEOTIDE SEQUENCE</scope>
    <source>
        <strain evidence="8">CBS 1945</strain>
    </source>
</reference>
<dbReference type="Pfam" id="PF02148">
    <property type="entry name" value="zf-UBP"/>
    <property type="match status" value="1"/>
</dbReference>
<dbReference type="SUPFAM" id="SSF57850">
    <property type="entry name" value="RING/U-box"/>
    <property type="match status" value="2"/>
</dbReference>
<dbReference type="SMART" id="SM00184">
    <property type="entry name" value="RING"/>
    <property type="match status" value="1"/>
</dbReference>
<dbReference type="GO" id="GO:0007265">
    <property type="term" value="P:Ras protein signal transduction"/>
    <property type="evidence" value="ECO:0007669"/>
    <property type="project" value="TreeGrafter"/>
</dbReference>
<organism evidence="8 9">
    <name type="scientific">Eeniella nana</name>
    <name type="common">Yeast</name>
    <name type="synonym">Brettanomyces nanus</name>
    <dbReference type="NCBI Taxonomy" id="13502"/>
    <lineage>
        <taxon>Eukaryota</taxon>
        <taxon>Fungi</taxon>
        <taxon>Dikarya</taxon>
        <taxon>Ascomycota</taxon>
        <taxon>Saccharomycotina</taxon>
        <taxon>Pichiomycetes</taxon>
        <taxon>Pichiales</taxon>
        <taxon>Pichiaceae</taxon>
        <taxon>Brettanomyces</taxon>
    </lineage>
</organism>
<gene>
    <name evidence="8" type="ORF">FOA43_002162</name>
</gene>
<evidence type="ECO:0000259" key="7">
    <source>
        <dbReference type="PROSITE" id="PS50271"/>
    </source>
</evidence>
<proteinExistence type="predicted"/>
<dbReference type="GO" id="GO:0005737">
    <property type="term" value="C:cytoplasm"/>
    <property type="evidence" value="ECO:0007669"/>
    <property type="project" value="TreeGrafter"/>
</dbReference>
<dbReference type="Gene3D" id="3.30.40.10">
    <property type="entry name" value="Zinc/RING finger domain, C3HC4 (zinc finger)"/>
    <property type="match status" value="2"/>
</dbReference>
<dbReference type="OrthoDB" id="273556at2759"/>
<evidence type="ECO:0000256" key="1">
    <source>
        <dbReference type="ARBA" id="ARBA00022723"/>
    </source>
</evidence>
<dbReference type="GO" id="GO:0061630">
    <property type="term" value="F:ubiquitin protein ligase activity"/>
    <property type="evidence" value="ECO:0007669"/>
    <property type="project" value="TreeGrafter"/>
</dbReference>
<dbReference type="InterPro" id="IPR047243">
    <property type="entry name" value="RING-H2_BRAP2"/>
</dbReference>
<evidence type="ECO:0000256" key="4">
    <source>
        <dbReference type="PROSITE-ProRule" id="PRU00502"/>
    </source>
</evidence>
<dbReference type="PANTHER" id="PTHR24007">
    <property type="entry name" value="BRCA1-ASSOCIATED PROTEIN"/>
    <property type="match status" value="1"/>
</dbReference>
<dbReference type="InterPro" id="IPR001607">
    <property type="entry name" value="Znf_UBP"/>
</dbReference>
<dbReference type="PROSITE" id="PS50271">
    <property type="entry name" value="ZF_UBP"/>
    <property type="match status" value="1"/>
</dbReference>
<keyword evidence="5" id="KW-0175">Coiled coil</keyword>
<evidence type="ECO:0000313" key="8">
    <source>
        <dbReference type="EMBL" id="QPG74826.1"/>
    </source>
</evidence>
<protein>
    <submittedName>
        <fullName evidence="8">Uncharacterized protein</fullName>
    </submittedName>
</protein>
<dbReference type="CDD" id="cd16457">
    <property type="entry name" value="RING-H2_BRAP2"/>
    <property type="match status" value="1"/>
</dbReference>
<dbReference type="AlphaFoldDB" id="A0A875S086"/>
<sequence>MQEYCESTYTVLFDIFKPAKLIGQAEIANNPKALDYIYTLQKNDLLQYPEDLVLDPWCNQVYIKQDIFVRTVKSSLSSKSSASSLSSSLKSDSEQSILAEKKLGQLRLEDWHTEPSHNQFNNYLDYRFSRLEITAVDMKKGEILSANEPLKAKLLGYGVVRLYKDRENEKEELRRNSGDQTTVAILGVPFYFTASDLLLGFFDKDIPNNVSHMRLLKTQTPNRFMVLLKFCAVDKAAEFVQKYNGKHFNSMEPEACQVIFIKEVLFRPVNHTADKMNTIPYLLDDPFTKVESPKAVTASSSSNIKPKVNTSAYTELATCPVCLERLDSNVTGLLTIPCQHTFHYTCLSKWNDDTCPVCRYSGKSDMRKRKQEEQDEKCFECGSTENMWICLICGHIGCGRYDQGHAISHYNETSHCFAMEITTQRVWDYSGDNYVHRLVQNEADGKLVELPLRDDRKGAEDSSDDEDNDAKIEKIGLEYSKMLISQLESQREFYDMKYEEAQNQLKLANDGLNEVRKNVAVLTTELSKAKEKLNSSAQQNRTKNELKEMKSKYEDENTINGGLSEKVKYLTERNDQLAKTNEDLQEQVKDLMFYLESRDKFKDAADDVKEGKVMIIPKKTTKKRH</sequence>
<dbReference type="PANTHER" id="PTHR24007:SF7">
    <property type="entry name" value="BRCA1-ASSOCIATED PROTEIN"/>
    <property type="match status" value="1"/>
</dbReference>
<keyword evidence="3" id="KW-0862">Zinc</keyword>
<keyword evidence="2 4" id="KW-0863">Zinc-finger</keyword>
<dbReference type="Proteomes" id="UP000662931">
    <property type="component" value="Chromosome 2"/>
</dbReference>
<dbReference type="KEGG" id="bnn:FOA43_002162"/>
<keyword evidence="1" id="KW-0479">Metal-binding</keyword>
<evidence type="ECO:0000259" key="6">
    <source>
        <dbReference type="PROSITE" id="PS50089"/>
    </source>
</evidence>
<dbReference type="InterPro" id="IPR011422">
    <property type="entry name" value="BRAP2/ETP1_RRM"/>
</dbReference>
<evidence type="ECO:0000256" key="2">
    <source>
        <dbReference type="ARBA" id="ARBA00022771"/>
    </source>
</evidence>
<dbReference type="GeneID" id="62195563"/>
<feature type="domain" description="UBP-type" evidence="7">
    <location>
        <begin position="353"/>
        <end position="454"/>
    </location>
</feature>
<keyword evidence="9" id="KW-1185">Reference proteome</keyword>
<dbReference type="Pfam" id="PF13639">
    <property type="entry name" value="zf-RING_2"/>
    <property type="match status" value="1"/>
</dbReference>
<dbReference type="GO" id="GO:0016567">
    <property type="term" value="P:protein ubiquitination"/>
    <property type="evidence" value="ECO:0007669"/>
    <property type="project" value="TreeGrafter"/>
</dbReference>
<evidence type="ECO:0000256" key="5">
    <source>
        <dbReference type="SAM" id="Coils"/>
    </source>
</evidence>
<evidence type="ECO:0000313" key="9">
    <source>
        <dbReference type="Proteomes" id="UP000662931"/>
    </source>
</evidence>
<dbReference type="EMBL" id="CP064813">
    <property type="protein sequence ID" value="QPG74826.1"/>
    <property type="molecule type" value="Genomic_DNA"/>
</dbReference>
<evidence type="ECO:0000256" key="3">
    <source>
        <dbReference type="ARBA" id="ARBA00022833"/>
    </source>
</evidence>
<name>A0A875S086_EENNA</name>
<dbReference type="InterPro" id="IPR001841">
    <property type="entry name" value="Znf_RING"/>
</dbReference>
<dbReference type="Pfam" id="PF07576">
    <property type="entry name" value="BRAP2"/>
    <property type="match status" value="1"/>
</dbReference>